<evidence type="ECO:0000256" key="1">
    <source>
        <dbReference type="SAM" id="MobiDB-lite"/>
    </source>
</evidence>
<evidence type="ECO:0000313" key="3">
    <source>
        <dbReference type="Proteomes" id="UP000254925"/>
    </source>
</evidence>
<feature type="region of interest" description="Disordered" evidence="1">
    <location>
        <begin position="1"/>
        <end position="22"/>
    </location>
</feature>
<dbReference type="Proteomes" id="UP000254925">
    <property type="component" value="Unassembled WGS sequence"/>
</dbReference>
<evidence type="ECO:0000313" key="2">
    <source>
        <dbReference type="EMBL" id="RDI62523.1"/>
    </source>
</evidence>
<dbReference type="AlphaFoldDB" id="A0A370HVH4"/>
<dbReference type="OrthoDB" id="8021360at2"/>
<feature type="compositionally biased region" description="Polar residues" evidence="1">
    <location>
        <begin position="1"/>
        <end position="16"/>
    </location>
</feature>
<dbReference type="RefSeq" id="WP_114768632.1">
    <property type="nucleotide sequence ID" value="NZ_QQBB01000001.1"/>
</dbReference>
<keyword evidence="3" id="KW-1185">Reference proteome</keyword>
<name>A0A370HVH4_9HYPH</name>
<reference evidence="2 3" key="1">
    <citation type="submission" date="2018-07" db="EMBL/GenBank/DDBJ databases">
        <title>Genomic Encyclopedia of Type Strains, Phase IV (KMG-IV): sequencing the most valuable type-strain genomes for metagenomic binning, comparative biology and taxonomic classification.</title>
        <authorList>
            <person name="Goeker M."/>
        </authorList>
    </citation>
    <scope>NUCLEOTIDE SEQUENCE [LARGE SCALE GENOMIC DNA]</scope>
    <source>
        <strain evidence="2 3">DSM 14364</strain>
    </source>
</reference>
<protein>
    <submittedName>
        <fullName evidence="2">Uncharacterized protein</fullName>
    </submittedName>
</protein>
<sequence>MSNVIPFSSRSKQRTPAASPAEEERAALAADLIALIDQVREVTGRVAVLPGPRLHVEQTAQHLLDAATDLESAADALTEGGEWVPF</sequence>
<comment type="caution">
    <text evidence="2">The sequence shown here is derived from an EMBL/GenBank/DDBJ whole genome shotgun (WGS) entry which is preliminary data.</text>
</comment>
<organism evidence="2 3">
    <name type="scientific">Microvirga subterranea</name>
    <dbReference type="NCBI Taxonomy" id="186651"/>
    <lineage>
        <taxon>Bacteria</taxon>
        <taxon>Pseudomonadati</taxon>
        <taxon>Pseudomonadota</taxon>
        <taxon>Alphaproteobacteria</taxon>
        <taxon>Hyphomicrobiales</taxon>
        <taxon>Methylobacteriaceae</taxon>
        <taxon>Microvirga</taxon>
    </lineage>
</organism>
<proteinExistence type="predicted"/>
<dbReference type="EMBL" id="QQBB01000001">
    <property type="protein sequence ID" value="RDI62523.1"/>
    <property type="molecule type" value="Genomic_DNA"/>
</dbReference>
<accession>A0A370HVH4</accession>
<gene>
    <name evidence="2" type="ORF">DES45_101793</name>
</gene>